<organism evidence="2 3">
    <name type="scientific">Macaca mulatta</name>
    <name type="common">Rhesus macaque</name>
    <dbReference type="NCBI Taxonomy" id="9544"/>
    <lineage>
        <taxon>Eukaryota</taxon>
        <taxon>Metazoa</taxon>
        <taxon>Chordata</taxon>
        <taxon>Craniata</taxon>
        <taxon>Vertebrata</taxon>
        <taxon>Euteleostomi</taxon>
        <taxon>Mammalia</taxon>
        <taxon>Eutheria</taxon>
        <taxon>Euarchontoglires</taxon>
        <taxon>Primates</taxon>
        <taxon>Haplorrhini</taxon>
        <taxon>Catarrhini</taxon>
        <taxon>Cercopithecidae</taxon>
        <taxon>Cercopithecinae</taxon>
        <taxon>Macaca</taxon>
    </lineage>
</organism>
<name>A0A5F7ZL00_MACMU</name>
<evidence type="ECO:0000313" key="3">
    <source>
        <dbReference type="Proteomes" id="UP000006718"/>
    </source>
</evidence>
<proteinExistence type="predicted"/>
<reference evidence="2" key="3">
    <citation type="submission" date="2025-08" db="UniProtKB">
        <authorList>
            <consortium name="Ensembl"/>
        </authorList>
    </citation>
    <scope>IDENTIFICATION</scope>
    <source>
        <strain evidence="2">17573</strain>
    </source>
</reference>
<dbReference type="Ensembl" id="ENSMMUT00000103868.1">
    <property type="protein sequence ID" value="ENSMMUP00000065290.1"/>
    <property type="gene ID" value="ENSMMUG00000060991.1"/>
</dbReference>
<feature type="signal peptide" evidence="1">
    <location>
        <begin position="1"/>
        <end position="17"/>
    </location>
</feature>
<dbReference type="InParanoid" id="A0A5F7ZL00"/>
<dbReference type="PANTHER" id="PTHR12138:SF133">
    <property type="entry name" value="SECRETED PROTEIN"/>
    <property type="match status" value="1"/>
</dbReference>
<dbReference type="GeneTree" id="ENSGT00940000166143"/>
<keyword evidence="3" id="KW-1185">Reference proteome</keyword>
<dbReference type="PANTHER" id="PTHR12138">
    <property type="entry name" value="PRIMATE-EXPANDED PROTEIN FAMILY"/>
    <property type="match status" value="1"/>
</dbReference>
<keyword evidence="1" id="KW-0732">Signal</keyword>
<dbReference type="VEuPathDB" id="HostDB:ENSMMUG00000060991"/>
<dbReference type="PRINTS" id="PR02045">
    <property type="entry name" value="F138DOMAIN"/>
</dbReference>
<evidence type="ECO:0000313" key="2">
    <source>
        <dbReference type="Ensembl" id="ENSMMUP00000065290.1"/>
    </source>
</evidence>
<sequence length="117" mass="13125">FFFFFFFFFFLTRYTLSLRVGCSGAITTCWSLDLLGSDELPTSVYQIAGSTGTHHHSQLIFVLFIDTGSHLLPGWSQTLELKRFSPFASQNAGITGVSHCAWPCKVLCTQKLYSPLD</sequence>
<dbReference type="Proteomes" id="UP000006718">
    <property type="component" value="Chromosome 8"/>
</dbReference>
<accession>A0A5F7ZL00</accession>
<dbReference type="AlphaFoldDB" id="A0A5F7ZL00"/>
<reference evidence="3" key="1">
    <citation type="journal article" date="2007" name="Science">
        <title>Evolutionary and biomedical insights from the rhesus macaque genome.</title>
        <authorList>
            <person name="Gibbs R.A."/>
            <person name="Rogers J."/>
            <person name="Katze M.G."/>
            <person name="Bumgarner R."/>
            <person name="Weinstock G.M."/>
            <person name="Mardis E.R."/>
            <person name="Remington K.A."/>
            <person name="Strausberg R.L."/>
            <person name="Venter J.C."/>
            <person name="Wilson R.K."/>
            <person name="Batzer M.A."/>
            <person name="Bustamante C.D."/>
            <person name="Eichler E.E."/>
            <person name="Hahn M.W."/>
            <person name="Hardison R.C."/>
            <person name="Makova K.D."/>
            <person name="Miller W."/>
            <person name="Milosavljevic A."/>
            <person name="Palermo R.E."/>
            <person name="Siepel A."/>
            <person name="Sikela J.M."/>
            <person name="Attaway T."/>
            <person name="Bell S."/>
            <person name="Bernard K.E."/>
            <person name="Buhay C.J."/>
            <person name="Chandrabose M.N."/>
            <person name="Dao M."/>
            <person name="Davis C."/>
            <person name="Delehaunty K.D."/>
            <person name="Ding Y."/>
            <person name="Dinh H.H."/>
            <person name="Dugan-Rocha S."/>
            <person name="Fulton L.A."/>
            <person name="Gabisi R.A."/>
            <person name="Garner T.T."/>
            <person name="Godfrey J."/>
            <person name="Hawes A.C."/>
            <person name="Hernandez J."/>
            <person name="Hines S."/>
            <person name="Holder M."/>
            <person name="Hume J."/>
            <person name="Jhangiani S.N."/>
            <person name="Joshi V."/>
            <person name="Khan Z.M."/>
            <person name="Kirkness E.F."/>
            <person name="Cree A."/>
            <person name="Fowler R.G."/>
            <person name="Lee S."/>
            <person name="Lewis L.R."/>
            <person name="Li Z."/>
            <person name="Liu Y.-S."/>
            <person name="Moore S.M."/>
            <person name="Muzny D."/>
            <person name="Nazareth L.V."/>
            <person name="Ngo D.N."/>
            <person name="Okwuonu G.O."/>
            <person name="Pai G."/>
            <person name="Parker D."/>
            <person name="Paul H.A."/>
            <person name="Pfannkoch C."/>
            <person name="Pohl C.S."/>
            <person name="Rogers Y.-H.C."/>
            <person name="Ruiz S.J."/>
            <person name="Sabo A."/>
            <person name="Santibanez J."/>
            <person name="Schneider B.W."/>
            <person name="Smith S.M."/>
            <person name="Sodergren E."/>
            <person name="Svatek A.F."/>
            <person name="Utterback T.R."/>
            <person name="Vattathil S."/>
            <person name="Warren W."/>
            <person name="White C.S."/>
            <person name="Chinwalla A.T."/>
            <person name="Feng Y."/>
            <person name="Halpern A.L."/>
            <person name="Hillier L.W."/>
            <person name="Huang X."/>
            <person name="Minx P."/>
            <person name="Nelson J.O."/>
            <person name="Pepin K.H."/>
            <person name="Qin X."/>
            <person name="Sutton G.G."/>
            <person name="Venter E."/>
            <person name="Walenz B.P."/>
            <person name="Wallis J.W."/>
            <person name="Worley K.C."/>
            <person name="Yang S.-P."/>
            <person name="Jones S.M."/>
            <person name="Marra M.A."/>
            <person name="Rocchi M."/>
            <person name="Schein J.E."/>
            <person name="Baertsch R."/>
            <person name="Clarke L."/>
            <person name="Csuros M."/>
            <person name="Glasscock J."/>
            <person name="Harris R.A."/>
            <person name="Havlak P."/>
            <person name="Jackson A.R."/>
            <person name="Jiang H."/>
            <person name="Liu Y."/>
            <person name="Messina D.N."/>
            <person name="Shen Y."/>
            <person name="Song H.X.-Z."/>
            <person name="Wylie T."/>
            <person name="Zhang L."/>
            <person name="Birney E."/>
            <person name="Han K."/>
            <person name="Konkel M.K."/>
            <person name="Lee J."/>
            <person name="Smit A.F.A."/>
            <person name="Ullmer B."/>
            <person name="Wang H."/>
            <person name="Xing J."/>
            <person name="Burhans R."/>
            <person name="Cheng Z."/>
            <person name="Karro J.E."/>
            <person name="Ma J."/>
            <person name="Raney B."/>
            <person name="She X."/>
            <person name="Cox M.J."/>
            <person name="Demuth J.P."/>
            <person name="Dumas L.J."/>
            <person name="Han S.-G."/>
            <person name="Hopkins J."/>
            <person name="Karimpour-Fard A."/>
            <person name="Kim Y.H."/>
            <person name="Pollack J.R."/>
            <person name="Vinar T."/>
            <person name="Addo-Quaye C."/>
            <person name="Degenhardt J."/>
            <person name="Denby A."/>
            <person name="Hubisz M.J."/>
            <person name="Indap A."/>
            <person name="Kosiol C."/>
            <person name="Lahn B.T."/>
            <person name="Lawson H.A."/>
            <person name="Marklein A."/>
            <person name="Nielsen R."/>
            <person name="Vallender E.J."/>
            <person name="Clark A.G."/>
            <person name="Ferguson B."/>
            <person name="Hernandez R.D."/>
            <person name="Hirani K."/>
            <person name="Kehrer-Sawatzki H."/>
            <person name="Kolb J."/>
            <person name="Patil S."/>
            <person name="Pu L.-L."/>
            <person name="Ren Y."/>
            <person name="Smith D.G."/>
            <person name="Wheeler D.A."/>
            <person name="Schenck I."/>
            <person name="Ball E.V."/>
            <person name="Chen R."/>
            <person name="Cooper D.N."/>
            <person name="Giardine B."/>
            <person name="Hsu F."/>
            <person name="Kent W.J."/>
            <person name="Lesk A."/>
            <person name="Nelson D.L."/>
            <person name="O'brien W.E."/>
            <person name="Pruefer K."/>
            <person name="Stenson P.D."/>
            <person name="Wallace J.C."/>
            <person name="Ke H."/>
            <person name="Liu X.-M."/>
            <person name="Wang P."/>
            <person name="Xiang A.P."/>
            <person name="Yang F."/>
            <person name="Barber G.P."/>
            <person name="Haussler D."/>
            <person name="Karolchik D."/>
            <person name="Kern A.D."/>
            <person name="Kuhn R.M."/>
            <person name="Smith K.E."/>
            <person name="Zwieg A.S."/>
        </authorList>
    </citation>
    <scope>NUCLEOTIDE SEQUENCE [LARGE SCALE GENOMIC DNA]</scope>
    <source>
        <strain evidence="3">17573</strain>
    </source>
</reference>
<reference evidence="2" key="4">
    <citation type="submission" date="2025-09" db="UniProtKB">
        <authorList>
            <consortium name="Ensembl"/>
        </authorList>
    </citation>
    <scope>IDENTIFICATION</scope>
    <source>
        <strain evidence="2">17573</strain>
    </source>
</reference>
<reference evidence="2" key="2">
    <citation type="submission" date="2019-01" db="EMBL/GenBank/DDBJ databases">
        <authorList>
            <person name="Graves T."/>
            <person name="Eichler E.E."/>
            <person name="Wilson R.K."/>
        </authorList>
    </citation>
    <scope>NUCLEOTIDE SEQUENCE [LARGE SCALE GENOMIC DNA]</scope>
    <source>
        <strain evidence="2">17573</strain>
    </source>
</reference>
<protein>
    <recommendedName>
        <fullName evidence="4">Secreted protein</fullName>
    </recommendedName>
</protein>
<evidence type="ECO:0000256" key="1">
    <source>
        <dbReference type="SAM" id="SignalP"/>
    </source>
</evidence>
<dbReference type="Bgee" id="ENSMMUG00000060991">
    <property type="expression patterns" value="Expressed in ileum and 3 other cell types or tissues"/>
</dbReference>
<feature type="chain" id="PRO_5023891806" description="Secreted protein" evidence="1">
    <location>
        <begin position="18"/>
        <end position="117"/>
    </location>
</feature>
<evidence type="ECO:0008006" key="4">
    <source>
        <dbReference type="Google" id="ProtNLM"/>
    </source>
</evidence>